<evidence type="ECO:0000256" key="4">
    <source>
        <dbReference type="ARBA" id="ARBA00022617"/>
    </source>
</evidence>
<evidence type="ECO:0000256" key="2">
    <source>
        <dbReference type="ARBA" id="ARBA00004167"/>
    </source>
</evidence>
<evidence type="ECO:0000256" key="6">
    <source>
        <dbReference type="ARBA" id="ARBA00022723"/>
    </source>
</evidence>
<organism evidence="15 16">
    <name type="scientific">Clohesyomyces aquaticus</name>
    <dbReference type="NCBI Taxonomy" id="1231657"/>
    <lineage>
        <taxon>Eukaryota</taxon>
        <taxon>Fungi</taxon>
        <taxon>Dikarya</taxon>
        <taxon>Ascomycota</taxon>
        <taxon>Pezizomycotina</taxon>
        <taxon>Dothideomycetes</taxon>
        <taxon>Pleosporomycetidae</taxon>
        <taxon>Pleosporales</taxon>
        <taxon>Lindgomycetaceae</taxon>
        <taxon>Clohesyomyces</taxon>
    </lineage>
</organism>
<dbReference type="GO" id="GO:0020037">
    <property type="term" value="F:heme binding"/>
    <property type="evidence" value="ECO:0007669"/>
    <property type="project" value="InterPro"/>
</dbReference>
<comment type="subcellular location">
    <subcellularLocation>
        <location evidence="2">Membrane</location>
        <topology evidence="2">Single-pass membrane protein</topology>
    </subcellularLocation>
</comment>
<evidence type="ECO:0000256" key="12">
    <source>
        <dbReference type="PIRSR" id="PIRSR602401-1"/>
    </source>
</evidence>
<reference evidence="15 16" key="1">
    <citation type="submission" date="2016-07" db="EMBL/GenBank/DDBJ databases">
        <title>Pervasive Adenine N6-methylation of Active Genes in Fungi.</title>
        <authorList>
            <consortium name="DOE Joint Genome Institute"/>
            <person name="Mondo S.J."/>
            <person name="Dannebaum R.O."/>
            <person name="Kuo R.C."/>
            <person name="Labutti K."/>
            <person name="Haridas S."/>
            <person name="Kuo A."/>
            <person name="Salamov A."/>
            <person name="Ahrendt S.R."/>
            <person name="Lipzen A."/>
            <person name="Sullivan W."/>
            <person name="Andreopoulos W.B."/>
            <person name="Clum A."/>
            <person name="Lindquist E."/>
            <person name="Daum C."/>
            <person name="Ramamoorthy G.K."/>
            <person name="Gryganskyi A."/>
            <person name="Culley D."/>
            <person name="Magnuson J.K."/>
            <person name="James T.Y."/>
            <person name="O'Malley M.A."/>
            <person name="Stajich J.E."/>
            <person name="Spatafora J.W."/>
            <person name="Visel A."/>
            <person name="Grigoriev I.V."/>
        </authorList>
    </citation>
    <scope>NUCLEOTIDE SEQUENCE [LARGE SCALE GENOMIC DNA]</scope>
    <source>
        <strain evidence="15 16">CBS 115471</strain>
    </source>
</reference>
<dbReference type="InterPro" id="IPR002401">
    <property type="entry name" value="Cyt_P450_E_grp-I"/>
</dbReference>
<comment type="caution">
    <text evidence="15">The sequence shown here is derived from an EMBL/GenBank/DDBJ whole genome shotgun (WGS) entry which is preliminary data.</text>
</comment>
<dbReference type="GO" id="GO:0016020">
    <property type="term" value="C:membrane"/>
    <property type="evidence" value="ECO:0007669"/>
    <property type="project" value="UniProtKB-SubCell"/>
</dbReference>
<feature type="transmembrane region" description="Helical" evidence="14">
    <location>
        <begin position="20"/>
        <end position="44"/>
    </location>
</feature>
<comment type="cofactor">
    <cofactor evidence="1 12">
        <name>heme</name>
        <dbReference type="ChEBI" id="CHEBI:30413"/>
    </cofactor>
</comment>
<dbReference type="InterPro" id="IPR001128">
    <property type="entry name" value="Cyt_P450"/>
</dbReference>
<accession>A0A1Y1YRF3</accession>
<dbReference type="PRINTS" id="PR00463">
    <property type="entry name" value="EP450I"/>
</dbReference>
<feature type="binding site" description="axial binding residue" evidence="12">
    <location>
        <position position="461"/>
    </location>
    <ligand>
        <name>heme</name>
        <dbReference type="ChEBI" id="CHEBI:30413"/>
    </ligand>
    <ligandPart>
        <name>Fe</name>
        <dbReference type="ChEBI" id="CHEBI:18248"/>
    </ligandPart>
</feature>
<dbReference type="SUPFAM" id="SSF48264">
    <property type="entry name" value="Cytochrome P450"/>
    <property type="match status" value="1"/>
</dbReference>
<dbReference type="EMBL" id="MCFA01000181">
    <property type="protein sequence ID" value="ORY00610.1"/>
    <property type="molecule type" value="Genomic_DNA"/>
</dbReference>
<dbReference type="Gene3D" id="1.10.630.10">
    <property type="entry name" value="Cytochrome P450"/>
    <property type="match status" value="1"/>
</dbReference>
<dbReference type="GO" id="GO:0004497">
    <property type="term" value="F:monooxygenase activity"/>
    <property type="evidence" value="ECO:0007669"/>
    <property type="project" value="UniProtKB-KW"/>
</dbReference>
<evidence type="ECO:0000256" key="10">
    <source>
        <dbReference type="ARBA" id="ARBA00023033"/>
    </source>
</evidence>
<keyword evidence="16" id="KW-1185">Reference proteome</keyword>
<dbReference type="PANTHER" id="PTHR24305:SF210">
    <property type="entry name" value="CYTOCHROME P450 MONOOXYGENASE ASQL-RELATED"/>
    <property type="match status" value="1"/>
</dbReference>
<keyword evidence="7 14" id="KW-1133">Transmembrane helix</keyword>
<evidence type="ECO:0000256" key="7">
    <source>
        <dbReference type="ARBA" id="ARBA00022989"/>
    </source>
</evidence>
<dbReference type="Proteomes" id="UP000193144">
    <property type="component" value="Unassembled WGS sequence"/>
</dbReference>
<name>A0A1Y1YRF3_9PLEO</name>
<dbReference type="GO" id="GO:0005506">
    <property type="term" value="F:iron ion binding"/>
    <property type="evidence" value="ECO:0007669"/>
    <property type="project" value="InterPro"/>
</dbReference>
<evidence type="ECO:0000313" key="16">
    <source>
        <dbReference type="Proteomes" id="UP000193144"/>
    </source>
</evidence>
<proteinExistence type="inferred from homology"/>
<dbReference type="Pfam" id="PF00067">
    <property type="entry name" value="p450"/>
    <property type="match status" value="1"/>
</dbReference>
<dbReference type="STRING" id="1231657.A0A1Y1YRF3"/>
<keyword evidence="4 12" id="KW-0349">Heme</keyword>
<dbReference type="InterPro" id="IPR050121">
    <property type="entry name" value="Cytochrome_P450_monoxygenase"/>
</dbReference>
<sequence length="528" mass="60088">MAVSTTLFPDDFRLFSPTGIAFSVGAFTVLVALYTLGTAIYNVYFHPLSHIPGPLLSRASPIPYVLHTRSGNIVKWIRLLHEQYGDVVRVTPTDVSFISGETAWQDIYGFHTGKQAKGAYLKDRTWFARPMNNTWSMIQSDEATHSRMRRNLSHAFSDKALRDQEGIIQGFVNLLVSRLHDEANANKVVDIMSWYNYTTFDVIADLTFGEPLYCLRDRGYHPWVNMVFGALKAIGFIATRAKYPIVNYYDIIKTKLGPPQADLTQKRKEFFKLSADKVTQRLEKETDRPDFMHHVLKNQAVPEKAMTREEIDSNANLMLIAGSETTATMLSGTTFLLLKNPKVYAKLVHEIRSKFSSQDQITIDEVSKMEYLIACLQEGLRYYPPVPTGFPRIVPKGGDRISGHYIPEGMAVYMSQHAANHSSRNYKDPDAYVPERWLGAAEYESDNRAATQPFSFGSRNCLGKNSHDLMITAVCFSLAYAEMRLIMAKVLWNFDLELVDSKVDWFNQKVFTLWDKAPLKITLKPVQR</sequence>
<comment type="similarity">
    <text evidence="3 13">Belongs to the cytochrome P450 family.</text>
</comment>
<dbReference type="GO" id="GO:0009403">
    <property type="term" value="P:toxin biosynthetic process"/>
    <property type="evidence" value="ECO:0007669"/>
    <property type="project" value="UniProtKB-ARBA"/>
</dbReference>
<evidence type="ECO:0000256" key="13">
    <source>
        <dbReference type="RuleBase" id="RU000461"/>
    </source>
</evidence>
<evidence type="ECO:0000256" key="11">
    <source>
        <dbReference type="ARBA" id="ARBA00023136"/>
    </source>
</evidence>
<evidence type="ECO:0000256" key="9">
    <source>
        <dbReference type="ARBA" id="ARBA00023004"/>
    </source>
</evidence>
<evidence type="ECO:0000256" key="3">
    <source>
        <dbReference type="ARBA" id="ARBA00010617"/>
    </source>
</evidence>
<keyword evidence="5 14" id="KW-0812">Transmembrane</keyword>
<keyword evidence="9 12" id="KW-0408">Iron</keyword>
<dbReference type="PRINTS" id="PR00385">
    <property type="entry name" value="P450"/>
</dbReference>
<dbReference type="InterPro" id="IPR017972">
    <property type="entry name" value="Cyt_P450_CS"/>
</dbReference>
<dbReference type="OrthoDB" id="1470350at2759"/>
<evidence type="ECO:0000256" key="14">
    <source>
        <dbReference type="SAM" id="Phobius"/>
    </source>
</evidence>
<keyword evidence="11 14" id="KW-0472">Membrane</keyword>
<evidence type="ECO:0000313" key="15">
    <source>
        <dbReference type="EMBL" id="ORY00610.1"/>
    </source>
</evidence>
<dbReference type="PANTHER" id="PTHR24305">
    <property type="entry name" value="CYTOCHROME P450"/>
    <property type="match status" value="1"/>
</dbReference>
<dbReference type="GO" id="GO:0016705">
    <property type="term" value="F:oxidoreductase activity, acting on paired donors, with incorporation or reduction of molecular oxygen"/>
    <property type="evidence" value="ECO:0007669"/>
    <property type="project" value="InterPro"/>
</dbReference>
<evidence type="ECO:0000256" key="8">
    <source>
        <dbReference type="ARBA" id="ARBA00023002"/>
    </source>
</evidence>
<dbReference type="FunFam" id="1.10.630.10:FF:000047">
    <property type="entry name" value="Cytochrome P450 monooxygenase"/>
    <property type="match status" value="1"/>
</dbReference>
<dbReference type="PROSITE" id="PS00086">
    <property type="entry name" value="CYTOCHROME_P450"/>
    <property type="match status" value="1"/>
</dbReference>
<dbReference type="CDD" id="cd11058">
    <property type="entry name" value="CYP60B-like"/>
    <property type="match status" value="1"/>
</dbReference>
<gene>
    <name evidence="15" type="ORF">BCR34DRAFT_592520</name>
</gene>
<evidence type="ECO:0000256" key="5">
    <source>
        <dbReference type="ARBA" id="ARBA00022692"/>
    </source>
</evidence>
<keyword evidence="10 13" id="KW-0503">Monooxygenase</keyword>
<evidence type="ECO:0000256" key="1">
    <source>
        <dbReference type="ARBA" id="ARBA00001971"/>
    </source>
</evidence>
<keyword evidence="8 13" id="KW-0560">Oxidoreductase</keyword>
<keyword evidence="6 12" id="KW-0479">Metal-binding</keyword>
<protein>
    <submittedName>
        <fullName evidence="15">Cytochrome P450 monooxygenase-like protein</fullName>
    </submittedName>
</protein>
<dbReference type="AlphaFoldDB" id="A0A1Y1YRF3"/>
<dbReference type="InterPro" id="IPR036396">
    <property type="entry name" value="Cyt_P450_sf"/>
</dbReference>